<dbReference type="InterPro" id="IPR006564">
    <property type="entry name" value="Znf_PMZ"/>
</dbReference>
<evidence type="ECO:0000313" key="8">
    <source>
        <dbReference type="Proteomes" id="UP000886885"/>
    </source>
</evidence>
<feature type="region of interest" description="Disordered" evidence="5">
    <location>
        <begin position="664"/>
        <end position="691"/>
    </location>
</feature>
<name>A0A8X7ZSN5_POPTO</name>
<dbReference type="PANTHER" id="PTHR31973:SF117">
    <property type="entry name" value="F10A16.15 PROTEIN"/>
    <property type="match status" value="1"/>
</dbReference>
<comment type="caution">
    <text evidence="7">The sequence shown here is derived from an EMBL/GenBank/DDBJ whole genome shotgun (WGS) entry which is preliminary data.</text>
</comment>
<dbReference type="PANTHER" id="PTHR31973">
    <property type="entry name" value="POLYPROTEIN, PUTATIVE-RELATED"/>
    <property type="match status" value="1"/>
</dbReference>
<keyword evidence="1" id="KW-0479">Metal-binding</keyword>
<evidence type="ECO:0000259" key="6">
    <source>
        <dbReference type="PROSITE" id="PS50966"/>
    </source>
</evidence>
<keyword evidence="2 4" id="KW-0863">Zinc-finger</keyword>
<proteinExistence type="predicted"/>
<dbReference type="InterPro" id="IPR018289">
    <property type="entry name" value="MULE_transposase_dom"/>
</dbReference>
<evidence type="ECO:0000256" key="3">
    <source>
        <dbReference type="ARBA" id="ARBA00022833"/>
    </source>
</evidence>
<dbReference type="AlphaFoldDB" id="A0A8X7ZSN5"/>
<evidence type="ECO:0000313" key="7">
    <source>
        <dbReference type="EMBL" id="KAG6774901.1"/>
    </source>
</evidence>
<evidence type="ECO:0000256" key="2">
    <source>
        <dbReference type="ARBA" id="ARBA00022771"/>
    </source>
</evidence>
<keyword evidence="3" id="KW-0862">Zinc</keyword>
<evidence type="ECO:0000256" key="4">
    <source>
        <dbReference type="PROSITE-ProRule" id="PRU00325"/>
    </source>
</evidence>
<dbReference type="EMBL" id="JAAWWB010000009">
    <property type="protein sequence ID" value="KAG6774901.1"/>
    <property type="molecule type" value="Genomic_DNA"/>
</dbReference>
<evidence type="ECO:0000256" key="5">
    <source>
        <dbReference type="SAM" id="MobiDB-lite"/>
    </source>
</evidence>
<gene>
    <name evidence="7" type="ORF">POTOM_018317</name>
</gene>
<dbReference type="GO" id="GO:0008270">
    <property type="term" value="F:zinc ion binding"/>
    <property type="evidence" value="ECO:0007669"/>
    <property type="project" value="UniProtKB-KW"/>
</dbReference>
<dbReference type="SMART" id="SM00575">
    <property type="entry name" value="ZnF_PMZ"/>
    <property type="match status" value="1"/>
</dbReference>
<dbReference type="Pfam" id="PF03108">
    <property type="entry name" value="DBD_Tnp_Mut"/>
    <property type="match status" value="1"/>
</dbReference>
<dbReference type="Proteomes" id="UP000886885">
    <property type="component" value="Chromosome 5A"/>
</dbReference>
<feature type="domain" description="SWIM-type" evidence="6">
    <location>
        <begin position="596"/>
        <end position="628"/>
    </location>
</feature>
<reference evidence="7" key="1">
    <citation type="journal article" date="2020" name="bioRxiv">
        <title>Hybrid origin of Populus tomentosa Carr. identified through genome sequencing and phylogenomic analysis.</title>
        <authorList>
            <person name="An X."/>
            <person name="Gao K."/>
            <person name="Chen Z."/>
            <person name="Li J."/>
            <person name="Yang X."/>
            <person name="Yang X."/>
            <person name="Zhou J."/>
            <person name="Guo T."/>
            <person name="Zhao T."/>
            <person name="Huang S."/>
            <person name="Miao D."/>
            <person name="Khan W.U."/>
            <person name="Rao P."/>
            <person name="Ye M."/>
            <person name="Lei B."/>
            <person name="Liao W."/>
            <person name="Wang J."/>
            <person name="Ji L."/>
            <person name="Li Y."/>
            <person name="Guo B."/>
            <person name="Mustafa N.S."/>
            <person name="Li S."/>
            <person name="Yun Q."/>
            <person name="Keller S.R."/>
            <person name="Mao J."/>
            <person name="Zhang R."/>
            <person name="Strauss S.H."/>
        </authorList>
    </citation>
    <scope>NUCLEOTIDE SEQUENCE</scope>
    <source>
        <strain evidence="7">GM15</strain>
        <tissue evidence="7">Leaf</tissue>
    </source>
</reference>
<sequence length="719" mass="81183">MAEIKIIAICQLGGEFETDKDGTLSYTGGDAHAIDIDDKIKFNDFKLEVAEMFSCNVNTMSLKYFLPGNKKTLITISNDKDLNRMIKFHGDSFTVDIYVILEDNFLPGVSNLPASRSSRTTLSEEEPPIDAPLAVLEDITQPDYSLSAPLDLDVVDDTNNADVLIEDPQIDPLEISPILPLLASNDEKHAKGAQQWQNTITGVGQRFRSVHEFRESLRKYAIAHQFAFRYKKNDSHRVTVKCKTEGCPRRIHASRLSTTQLICIKKMNPTHTCEGSVVTTGHQATRSWVASIIKEKLKVFPNYKPKDIVNDIKQEYGIQLNYFQAWRGKEIAKEQLQGSYKEAYNQLPFFCDKIMETNPGSLATFTTKDDSSFEGLFVSLHASLYGFVQGCRPLLFLDSLPLNSKYQGTLFAATAADGNDSVFPVAFAVVDVESNDNWHWFLLQLKTALSTSCPITFVADKQRGLKESIAEIFKGSYHSYCLRYLSEQLDLKGQFSHEVKRLMIEDLNAAAYAYRPEIFQSWVSDAHELPITQMVDVIRGKIMELIYTRRVDSNQWLTRLTPSSEEKLEKENLKVHSLQVLLSAGSTFEVRGESVEVVDIDRWDCSCKEWQLAGFPCCHALAVIGCIGRCPYDYCSRYFTTESYRLTYSESVHPVTNVDMPVEKDSSQVVATVTPPPTRRPRGQPSTKKYGQKDVVKRQLQCSRCKGLGHNKSTCKELL</sequence>
<dbReference type="InterPro" id="IPR000270">
    <property type="entry name" value="PB1_dom"/>
</dbReference>
<dbReference type="Pfam" id="PF00564">
    <property type="entry name" value="PB1"/>
    <property type="match status" value="1"/>
</dbReference>
<accession>A0A8X7ZSN5</accession>
<organism evidence="7 8">
    <name type="scientific">Populus tomentosa</name>
    <name type="common">Chinese white poplar</name>
    <dbReference type="NCBI Taxonomy" id="118781"/>
    <lineage>
        <taxon>Eukaryota</taxon>
        <taxon>Viridiplantae</taxon>
        <taxon>Streptophyta</taxon>
        <taxon>Embryophyta</taxon>
        <taxon>Tracheophyta</taxon>
        <taxon>Spermatophyta</taxon>
        <taxon>Magnoliopsida</taxon>
        <taxon>eudicotyledons</taxon>
        <taxon>Gunneridae</taxon>
        <taxon>Pentapetalae</taxon>
        <taxon>rosids</taxon>
        <taxon>fabids</taxon>
        <taxon>Malpighiales</taxon>
        <taxon>Salicaceae</taxon>
        <taxon>Saliceae</taxon>
        <taxon>Populus</taxon>
    </lineage>
</organism>
<dbReference type="InterPro" id="IPR004332">
    <property type="entry name" value="Transposase_MuDR"/>
</dbReference>
<dbReference type="Pfam" id="PF04434">
    <property type="entry name" value="SWIM"/>
    <property type="match status" value="1"/>
</dbReference>
<dbReference type="Pfam" id="PF10551">
    <property type="entry name" value="MULE"/>
    <property type="match status" value="1"/>
</dbReference>
<dbReference type="PROSITE" id="PS50966">
    <property type="entry name" value="ZF_SWIM"/>
    <property type="match status" value="1"/>
</dbReference>
<keyword evidence="8" id="KW-1185">Reference proteome</keyword>
<protein>
    <recommendedName>
        <fullName evidence="6">SWIM-type domain-containing protein</fullName>
    </recommendedName>
</protein>
<dbReference type="InterPro" id="IPR007527">
    <property type="entry name" value="Znf_SWIM"/>
</dbReference>
<dbReference type="SMART" id="SM00666">
    <property type="entry name" value="PB1"/>
    <property type="match status" value="1"/>
</dbReference>
<dbReference type="OrthoDB" id="125347at2759"/>
<evidence type="ECO:0000256" key="1">
    <source>
        <dbReference type="ARBA" id="ARBA00022723"/>
    </source>
</evidence>